<dbReference type="AlphaFoldDB" id="A0A1Z2XNG7"/>
<dbReference type="Gene3D" id="1.10.287.130">
    <property type="match status" value="1"/>
</dbReference>
<sequence>MGPFLWLLLLALIAAVIGLGIKLRLMRRAAGEIAKGFSKKLREDTNTLIDISSRDKSMRELASVVNSELKRLRRERLRYQQGDLELKAAVTNISHDLRTPLTAICGYLELLEREELSPKAAGYTDVIRGRAELLRSLTEELFRYCVVLSDPGGLNAEPVDLGAALEQSLASFYTVLTEKGIEPEITMPPGQVVRRLDRAALSRVFSNLLSNAAKYSDGDLRVELTPGGKVKFSNRCRALTGVEVGKLFDRFYTVEAARKSTGLGLSIARALCERMGGELVAEYIDGSLVMTADFSEAGTGQ</sequence>
<keyword evidence="6" id="KW-0812">Transmembrane</keyword>
<evidence type="ECO:0000256" key="6">
    <source>
        <dbReference type="ARBA" id="ARBA00022692"/>
    </source>
</evidence>
<reference evidence="14" key="2">
    <citation type="submission" date="2017-05" db="EMBL/GenBank/DDBJ databases">
        <title>Improved OligoMM genomes.</title>
        <authorList>
            <person name="Garzetti D."/>
        </authorList>
    </citation>
    <scope>NUCLEOTIDE SEQUENCE [LARGE SCALE GENOMIC DNA]</scope>
    <source>
        <strain evidence="14">KB18</strain>
    </source>
</reference>
<dbReference type="PANTHER" id="PTHR45528:SF8">
    <property type="entry name" value="HISTIDINE KINASE"/>
    <property type="match status" value="1"/>
</dbReference>
<comment type="catalytic activity">
    <reaction evidence="1">
        <text>ATP + protein L-histidine = ADP + protein N-phospho-L-histidine.</text>
        <dbReference type="EC" id="2.7.13.3"/>
    </reaction>
</comment>
<keyword evidence="9" id="KW-0902">Two-component regulatory system</keyword>
<name>A0A1Z2XNG7_9FIRM</name>
<evidence type="ECO:0000256" key="2">
    <source>
        <dbReference type="ARBA" id="ARBA00004141"/>
    </source>
</evidence>
<evidence type="ECO:0000256" key="10">
    <source>
        <dbReference type="ARBA" id="ARBA00023136"/>
    </source>
</evidence>
<dbReference type="SMART" id="SM00388">
    <property type="entry name" value="HisKA"/>
    <property type="match status" value="1"/>
</dbReference>
<dbReference type="InterPro" id="IPR050398">
    <property type="entry name" value="HssS/ArlS-like"/>
</dbReference>
<keyword evidence="7 13" id="KW-0418">Kinase</keyword>
<dbReference type="SMART" id="SM00387">
    <property type="entry name" value="HATPase_c"/>
    <property type="match status" value="1"/>
</dbReference>
<keyword evidence="14" id="KW-1185">Reference proteome</keyword>
<dbReference type="InterPro" id="IPR003661">
    <property type="entry name" value="HisK_dim/P_dom"/>
</dbReference>
<dbReference type="PANTHER" id="PTHR45528">
    <property type="entry name" value="SENSOR HISTIDINE KINASE CPXA"/>
    <property type="match status" value="1"/>
</dbReference>
<evidence type="ECO:0000256" key="3">
    <source>
        <dbReference type="ARBA" id="ARBA00012438"/>
    </source>
</evidence>
<reference evidence="13 15" key="3">
    <citation type="submission" date="2020-11" db="EMBL/GenBank/DDBJ databases">
        <title>Closed and high quality bacterial genomes of the OMM12 community.</title>
        <authorList>
            <person name="Marbouty M."/>
            <person name="Lamy-Besnier Q."/>
            <person name="Debarbieux L."/>
            <person name="Koszul R."/>
        </authorList>
    </citation>
    <scope>NUCLEOTIDE SEQUENCE [LARGE SCALE GENOMIC DNA]</scope>
    <source>
        <strain evidence="13 15">KB18</strain>
    </source>
</reference>
<feature type="domain" description="Histidine kinase" evidence="11">
    <location>
        <begin position="92"/>
        <end position="279"/>
    </location>
</feature>
<dbReference type="EMBL" id="CP021422">
    <property type="protein sequence ID" value="ASB39989.1"/>
    <property type="molecule type" value="Genomic_DNA"/>
</dbReference>
<dbReference type="Pfam" id="PF02518">
    <property type="entry name" value="HATPase_c"/>
    <property type="match status" value="1"/>
</dbReference>
<evidence type="ECO:0000313" key="12">
    <source>
        <dbReference type="EMBL" id="ASB39989.1"/>
    </source>
</evidence>
<dbReference type="SUPFAM" id="SSF55874">
    <property type="entry name" value="ATPase domain of HSP90 chaperone/DNA topoisomerase II/histidine kinase"/>
    <property type="match status" value="1"/>
</dbReference>
<dbReference type="CDD" id="cd00082">
    <property type="entry name" value="HisKA"/>
    <property type="match status" value="1"/>
</dbReference>
<evidence type="ECO:0000313" key="15">
    <source>
        <dbReference type="Proteomes" id="UP000596035"/>
    </source>
</evidence>
<dbReference type="InterPro" id="IPR036890">
    <property type="entry name" value="HATPase_C_sf"/>
</dbReference>
<gene>
    <name evidence="12" type="ORF">ADH66_04550</name>
    <name evidence="13" type="ORF">I5Q82_14615</name>
</gene>
<dbReference type="SUPFAM" id="SSF47384">
    <property type="entry name" value="Homodimeric domain of signal transducing histidine kinase"/>
    <property type="match status" value="1"/>
</dbReference>
<evidence type="ECO:0000259" key="11">
    <source>
        <dbReference type="PROSITE" id="PS50109"/>
    </source>
</evidence>
<accession>A0A1Z2XNG7</accession>
<keyword evidence="4" id="KW-0597">Phosphoprotein</keyword>
<keyword evidence="10" id="KW-0472">Membrane</keyword>
<dbReference type="EMBL" id="CP065321">
    <property type="protein sequence ID" value="QQR29277.1"/>
    <property type="molecule type" value="Genomic_DNA"/>
</dbReference>
<dbReference type="InterPro" id="IPR005467">
    <property type="entry name" value="His_kinase_dom"/>
</dbReference>
<dbReference type="KEGG" id="amur:ADH66_04550"/>
<evidence type="ECO:0000256" key="5">
    <source>
        <dbReference type="ARBA" id="ARBA00022679"/>
    </source>
</evidence>
<keyword evidence="5" id="KW-0808">Transferase</keyword>
<dbReference type="Gene3D" id="3.30.565.10">
    <property type="entry name" value="Histidine kinase-like ATPase, C-terminal domain"/>
    <property type="match status" value="1"/>
</dbReference>
<dbReference type="Pfam" id="PF00512">
    <property type="entry name" value="HisKA"/>
    <property type="match status" value="1"/>
</dbReference>
<dbReference type="InterPro" id="IPR003594">
    <property type="entry name" value="HATPase_dom"/>
</dbReference>
<dbReference type="PROSITE" id="PS50109">
    <property type="entry name" value="HIS_KIN"/>
    <property type="match status" value="1"/>
</dbReference>
<organism evidence="13 15">
    <name type="scientific">Acutalibacter muris</name>
    <dbReference type="NCBI Taxonomy" id="1796620"/>
    <lineage>
        <taxon>Bacteria</taxon>
        <taxon>Bacillati</taxon>
        <taxon>Bacillota</taxon>
        <taxon>Clostridia</taxon>
        <taxon>Eubacteriales</taxon>
        <taxon>Acutalibacteraceae</taxon>
        <taxon>Acutalibacter</taxon>
    </lineage>
</organism>
<proteinExistence type="predicted"/>
<evidence type="ECO:0000313" key="14">
    <source>
        <dbReference type="Proteomes" id="UP000196710"/>
    </source>
</evidence>
<evidence type="ECO:0000313" key="13">
    <source>
        <dbReference type="EMBL" id="QQR29277.1"/>
    </source>
</evidence>
<evidence type="ECO:0000256" key="8">
    <source>
        <dbReference type="ARBA" id="ARBA00022989"/>
    </source>
</evidence>
<dbReference type="EC" id="2.7.13.3" evidence="3"/>
<evidence type="ECO:0000256" key="9">
    <source>
        <dbReference type="ARBA" id="ARBA00023012"/>
    </source>
</evidence>
<dbReference type="Proteomes" id="UP000196710">
    <property type="component" value="Chromosome"/>
</dbReference>
<evidence type="ECO:0000256" key="4">
    <source>
        <dbReference type="ARBA" id="ARBA00022553"/>
    </source>
</evidence>
<keyword evidence="8" id="KW-1133">Transmembrane helix</keyword>
<dbReference type="RefSeq" id="WP_066535137.1">
    <property type="nucleotide sequence ID" value="NZ_CP021422.1"/>
</dbReference>
<dbReference type="InterPro" id="IPR004358">
    <property type="entry name" value="Sig_transdc_His_kin-like_C"/>
</dbReference>
<dbReference type="PRINTS" id="PR00344">
    <property type="entry name" value="BCTRLSENSOR"/>
</dbReference>
<evidence type="ECO:0000256" key="1">
    <source>
        <dbReference type="ARBA" id="ARBA00000085"/>
    </source>
</evidence>
<comment type="subcellular location">
    <subcellularLocation>
        <location evidence="2">Membrane</location>
        <topology evidence="2">Multi-pass membrane protein</topology>
    </subcellularLocation>
</comment>
<dbReference type="GO" id="GO:0000155">
    <property type="term" value="F:phosphorelay sensor kinase activity"/>
    <property type="evidence" value="ECO:0007669"/>
    <property type="project" value="InterPro"/>
</dbReference>
<protein>
    <recommendedName>
        <fullName evidence="3">histidine kinase</fullName>
        <ecNumber evidence="3">2.7.13.3</ecNumber>
    </recommendedName>
</protein>
<reference evidence="12" key="1">
    <citation type="journal article" date="2017" name="Genome Announc.">
        <title>High-Quality Whole-Genome Sequences of the Oligo-Mouse-Microbiota Bacterial Community.</title>
        <authorList>
            <person name="Garzetti D."/>
            <person name="Brugiroux S."/>
            <person name="Bunk B."/>
            <person name="Pukall R."/>
            <person name="McCoy K.D."/>
            <person name="Macpherson A.J."/>
            <person name="Stecher B."/>
        </authorList>
    </citation>
    <scope>NUCLEOTIDE SEQUENCE</scope>
    <source>
        <strain evidence="12">KB18</strain>
    </source>
</reference>
<evidence type="ECO:0000256" key="7">
    <source>
        <dbReference type="ARBA" id="ARBA00022777"/>
    </source>
</evidence>
<dbReference type="InterPro" id="IPR036097">
    <property type="entry name" value="HisK_dim/P_sf"/>
</dbReference>
<dbReference type="Proteomes" id="UP000596035">
    <property type="component" value="Chromosome"/>
</dbReference>
<dbReference type="GO" id="GO:0005886">
    <property type="term" value="C:plasma membrane"/>
    <property type="evidence" value="ECO:0007669"/>
    <property type="project" value="TreeGrafter"/>
</dbReference>